<dbReference type="InterPro" id="IPR050194">
    <property type="entry name" value="Glycosyltransferase_grp1"/>
</dbReference>
<dbReference type="STRING" id="694427.Palpr_2322"/>
<dbReference type="Gene3D" id="3.40.50.2000">
    <property type="entry name" value="Glycogen Phosphorylase B"/>
    <property type="match status" value="2"/>
</dbReference>
<reference key="1">
    <citation type="submission" date="2010-11" db="EMBL/GenBank/DDBJ databases">
        <title>The complete genome of Paludibacter propionicigenes DSM 17365.</title>
        <authorList>
            <consortium name="US DOE Joint Genome Institute (JGI-PGF)"/>
            <person name="Lucas S."/>
            <person name="Copeland A."/>
            <person name="Lapidus A."/>
            <person name="Bruce D."/>
            <person name="Goodwin L."/>
            <person name="Pitluck S."/>
            <person name="Kyrpides N."/>
            <person name="Mavromatis K."/>
            <person name="Ivanova N."/>
            <person name="Munk A.C."/>
            <person name="Brettin T."/>
            <person name="Detter J.C."/>
            <person name="Han C."/>
            <person name="Tapia R."/>
            <person name="Land M."/>
            <person name="Hauser L."/>
            <person name="Markowitz V."/>
            <person name="Cheng J.-F."/>
            <person name="Hugenholtz P."/>
            <person name="Woyke T."/>
            <person name="Wu D."/>
            <person name="Gronow S."/>
            <person name="Wellnitz S."/>
            <person name="Brambilla E."/>
            <person name="Klenk H.-P."/>
            <person name="Eisen J.A."/>
        </authorList>
    </citation>
    <scope>NUCLEOTIDE SEQUENCE</scope>
    <source>
        <strain>WB4</strain>
    </source>
</reference>
<evidence type="ECO:0000313" key="3">
    <source>
        <dbReference type="Proteomes" id="UP000008718"/>
    </source>
</evidence>
<dbReference type="GO" id="GO:0016757">
    <property type="term" value="F:glycosyltransferase activity"/>
    <property type="evidence" value="ECO:0007669"/>
    <property type="project" value="InterPro"/>
</dbReference>
<evidence type="ECO:0000259" key="1">
    <source>
        <dbReference type="Pfam" id="PF00534"/>
    </source>
</evidence>
<dbReference type="eggNOG" id="COG0438">
    <property type="taxonomic scope" value="Bacteria"/>
</dbReference>
<dbReference type="InterPro" id="IPR001296">
    <property type="entry name" value="Glyco_trans_1"/>
</dbReference>
<dbReference type="AlphaFoldDB" id="E4T6W3"/>
<gene>
    <name evidence="2" type="ordered locus">Palpr_2322</name>
</gene>
<keyword evidence="3" id="KW-1185">Reference proteome</keyword>
<dbReference type="CDD" id="cd03801">
    <property type="entry name" value="GT4_PimA-like"/>
    <property type="match status" value="1"/>
</dbReference>
<dbReference type="EMBL" id="CP002345">
    <property type="protein sequence ID" value="ADQ80457.1"/>
    <property type="molecule type" value="Genomic_DNA"/>
</dbReference>
<dbReference type="Pfam" id="PF00534">
    <property type="entry name" value="Glycos_transf_1"/>
    <property type="match status" value="1"/>
</dbReference>
<dbReference type="CAZy" id="GT4">
    <property type="family name" value="Glycosyltransferase Family 4"/>
</dbReference>
<dbReference type="PANTHER" id="PTHR45947">
    <property type="entry name" value="SULFOQUINOVOSYL TRANSFERASE SQD2"/>
    <property type="match status" value="1"/>
</dbReference>
<dbReference type="SUPFAM" id="SSF53756">
    <property type="entry name" value="UDP-Glycosyltransferase/glycogen phosphorylase"/>
    <property type="match status" value="1"/>
</dbReference>
<keyword evidence="2" id="KW-0808">Transferase</keyword>
<reference evidence="2 3" key="2">
    <citation type="journal article" date="2011" name="Stand. Genomic Sci.">
        <title>Complete genome sequence of Paludibacter propionicigenes type strain (WB4).</title>
        <authorList>
            <person name="Gronow S."/>
            <person name="Munk C."/>
            <person name="Lapidus A."/>
            <person name="Nolan M."/>
            <person name="Lucas S."/>
            <person name="Hammon N."/>
            <person name="Deshpande S."/>
            <person name="Cheng J.F."/>
            <person name="Tapia R."/>
            <person name="Han C."/>
            <person name="Goodwin L."/>
            <person name="Pitluck S."/>
            <person name="Liolios K."/>
            <person name="Ivanova N."/>
            <person name="Mavromatis K."/>
            <person name="Mikhailova N."/>
            <person name="Pati A."/>
            <person name="Chen A."/>
            <person name="Palaniappan K."/>
            <person name="Land M."/>
            <person name="Hauser L."/>
            <person name="Chang Y.J."/>
            <person name="Jeffries C.D."/>
            <person name="Brambilla E."/>
            <person name="Rohde M."/>
            <person name="Goker M."/>
            <person name="Detter J.C."/>
            <person name="Woyke T."/>
            <person name="Bristow J."/>
            <person name="Eisen J.A."/>
            <person name="Markowitz V."/>
            <person name="Hugenholtz P."/>
            <person name="Kyrpides N.C."/>
            <person name="Klenk H.P."/>
        </authorList>
    </citation>
    <scope>NUCLEOTIDE SEQUENCE [LARGE SCALE GENOMIC DNA]</scope>
    <source>
        <strain evidence="3">DSM 17365 / JCM 13257 / WB4</strain>
    </source>
</reference>
<sequence length="415" mass="47592">MKILWITNTLFPDICIELGISVPVIGGWMHSGAKALLNENSGIKLGVATLYKGKEFKSIHLNGITYFLLPNKRNNRKYEYALESHWKTINSQFRPDIVHLHGSEYPVGLAFIKACGNRNVVVSIQGLVSVYEKYYYGGISRYTLLKNTTLRDLVRLDTIFFQQSNMRRRGLWEKETLQSVDHVIGRTSWDKIHTWALNPSANYHFCNETLRESFYVGNWEIEKCERYSIFLSQANYPIKGLHKMIEALPLIIRHFPSVKVYVAGNDFITNRRWKLSGYGKYISSQIDKFRLKDKIIFTGNLSEKDMCERYLNSHVFVCPSSIENSSNSVGEAQLLGVPCVASYVGGMSNLISQRKTGILYRFEEIEILANGVCEIFYNDTLATELSKKGKEEALFRHNGKINAQQLCSIYESILR</sequence>
<accession>E4T6W3</accession>
<evidence type="ECO:0000313" key="2">
    <source>
        <dbReference type="EMBL" id="ADQ80457.1"/>
    </source>
</evidence>
<dbReference type="OrthoDB" id="1096251at2"/>
<dbReference type="KEGG" id="ppn:Palpr_2322"/>
<organism evidence="2 3">
    <name type="scientific">Paludibacter propionicigenes (strain DSM 17365 / JCM 13257 / WB4)</name>
    <dbReference type="NCBI Taxonomy" id="694427"/>
    <lineage>
        <taxon>Bacteria</taxon>
        <taxon>Pseudomonadati</taxon>
        <taxon>Bacteroidota</taxon>
        <taxon>Bacteroidia</taxon>
        <taxon>Bacteroidales</taxon>
        <taxon>Paludibacteraceae</taxon>
        <taxon>Paludibacter</taxon>
    </lineage>
</organism>
<dbReference type="HOGENOM" id="CLU_053837_0_0_10"/>
<proteinExistence type="predicted"/>
<protein>
    <submittedName>
        <fullName evidence="2">Glycosyl transferase group 1</fullName>
    </submittedName>
</protein>
<dbReference type="PANTHER" id="PTHR45947:SF3">
    <property type="entry name" value="SULFOQUINOVOSYL TRANSFERASE SQD2"/>
    <property type="match status" value="1"/>
</dbReference>
<name>E4T6W3_PALPW</name>
<dbReference type="Proteomes" id="UP000008718">
    <property type="component" value="Chromosome"/>
</dbReference>
<dbReference type="RefSeq" id="WP_013445826.1">
    <property type="nucleotide sequence ID" value="NC_014734.1"/>
</dbReference>
<feature type="domain" description="Glycosyl transferase family 1" evidence="1">
    <location>
        <begin position="225"/>
        <end position="391"/>
    </location>
</feature>